<dbReference type="SUPFAM" id="SSF51126">
    <property type="entry name" value="Pectin lyase-like"/>
    <property type="match status" value="1"/>
</dbReference>
<dbReference type="Gene3D" id="2.160.20.10">
    <property type="entry name" value="Single-stranded right-handed beta-helix, Pectin lyase-like"/>
    <property type="match status" value="1"/>
</dbReference>
<proteinExistence type="predicted"/>
<dbReference type="SMART" id="SM00710">
    <property type="entry name" value="PbH1"/>
    <property type="match status" value="9"/>
</dbReference>
<protein>
    <recommendedName>
        <fullName evidence="3">Right handed beta helix domain-containing protein</fullName>
    </recommendedName>
</protein>
<evidence type="ECO:0000313" key="4">
    <source>
        <dbReference type="EMBL" id="RRD04188.1"/>
    </source>
</evidence>
<organism evidence="4 5">
    <name type="scientific">Arachnia propionica</name>
    <dbReference type="NCBI Taxonomy" id="1750"/>
    <lineage>
        <taxon>Bacteria</taxon>
        <taxon>Bacillati</taxon>
        <taxon>Actinomycetota</taxon>
        <taxon>Actinomycetes</taxon>
        <taxon>Propionibacteriales</taxon>
        <taxon>Propionibacteriaceae</taxon>
        <taxon>Arachnia</taxon>
    </lineage>
</organism>
<evidence type="ECO:0000256" key="1">
    <source>
        <dbReference type="SAM" id="MobiDB-lite"/>
    </source>
</evidence>
<dbReference type="InterPro" id="IPR012334">
    <property type="entry name" value="Pectin_lyas_fold"/>
</dbReference>
<dbReference type="InterPro" id="IPR006626">
    <property type="entry name" value="PbH1"/>
</dbReference>
<evidence type="ECO:0000259" key="3">
    <source>
        <dbReference type="Pfam" id="PF13229"/>
    </source>
</evidence>
<feature type="domain" description="Right handed beta helix" evidence="3">
    <location>
        <begin position="236"/>
        <end position="372"/>
    </location>
</feature>
<feature type="signal peptide" evidence="2">
    <location>
        <begin position="1"/>
        <end position="30"/>
    </location>
</feature>
<feature type="chain" id="PRO_5018223314" description="Right handed beta helix domain-containing protein" evidence="2">
    <location>
        <begin position="31"/>
        <end position="501"/>
    </location>
</feature>
<dbReference type="Pfam" id="PF13229">
    <property type="entry name" value="Beta_helix"/>
    <property type="match status" value="1"/>
</dbReference>
<dbReference type="InterPro" id="IPR022441">
    <property type="entry name" value="Para_beta_helix_rpt-2"/>
</dbReference>
<reference evidence="4 5" key="1">
    <citation type="submission" date="2018-11" db="EMBL/GenBank/DDBJ databases">
        <title>Genomes From Bacteria Associated with the Canine Oral Cavity: a Test Case for Automated Genome-Based Taxonomic Assignment.</title>
        <authorList>
            <person name="Coil D.A."/>
            <person name="Jospin G."/>
            <person name="Darling A.E."/>
            <person name="Wallis C."/>
            <person name="Davis I.J."/>
            <person name="Harris S."/>
            <person name="Eisen J.A."/>
            <person name="Holcombe L.J."/>
            <person name="O'Flynn C."/>
        </authorList>
    </citation>
    <scope>NUCLEOTIDE SEQUENCE [LARGE SCALE GENOMIC DNA]</scope>
    <source>
        <strain evidence="4 5">OH887_COT-365</strain>
    </source>
</reference>
<dbReference type="RefSeq" id="WP_124845271.1">
    <property type="nucleotide sequence ID" value="NZ_RQZG01000013.1"/>
</dbReference>
<dbReference type="EMBL" id="RQZG01000013">
    <property type="protein sequence ID" value="RRD04188.1"/>
    <property type="molecule type" value="Genomic_DNA"/>
</dbReference>
<accession>A0A3P1T4G0</accession>
<feature type="region of interest" description="Disordered" evidence="1">
    <location>
        <begin position="389"/>
        <end position="410"/>
    </location>
</feature>
<comment type="caution">
    <text evidence="4">The sequence shown here is derived from an EMBL/GenBank/DDBJ whole genome shotgun (WGS) entry which is preliminary data.</text>
</comment>
<gene>
    <name evidence="4" type="ORF">EII34_11325</name>
</gene>
<evidence type="ECO:0000256" key="2">
    <source>
        <dbReference type="SAM" id="SignalP"/>
    </source>
</evidence>
<dbReference type="InterPro" id="IPR011050">
    <property type="entry name" value="Pectin_lyase_fold/virulence"/>
</dbReference>
<sequence length="501" mass="52674">MKPSRLTPITLAALCLLTVGTLLWPATSSAAEPLHGPHLPAAALDAAPRGGDDTASLKEVIAEAASKGIGVRLKPGATYVTTAELELPDGLPFLDGQGATIVAKLPATGEPGNVFRFATHSSGTTLTDVRIDLSGSAEQTRGVLAASVTEVTISNLEITNSAWRAIDVVANQGPVRNISIHHNTISGPQGAEATAGSQAISVTSHPKDDRFTGPRSAAWDRFRETGQIATPEHEASRVVIDSNRIDGGYYGIALSGATDCTITGNTSTNNERNLSMQDRSNRNHVRGNDFTESESSAIHLAYGSSHNVVEHNRISTGRAHGQGLLQAYQGSTNNTFRSNRVEAHGDARPSWFMYVATGSHNTVFEDNTLIGKAGSAVAAAESIWDTRSAVSQGMNPNPHSYQGNRTVRPGTKTEVDFAGGHEDLRNISFVGNTLATTGQPFYLGAEVTLGPNDTKPAVGNLTGIRISGNQLKGSGWTTPVVEHRGSLKGVGTAGISYTEKQ</sequence>
<dbReference type="AlphaFoldDB" id="A0A3P1T4G0"/>
<keyword evidence="2" id="KW-0732">Signal</keyword>
<dbReference type="OrthoDB" id="3260138at2"/>
<dbReference type="Proteomes" id="UP000280819">
    <property type="component" value="Unassembled WGS sequence"/>
</dbReference>
<feature type="compositionally biased region" description="Polar residues" evidence="1">
    <location>
        <begin position="389"/>
        <end position="405"/>
    </location>
</feature>
<evidence type="ECO:0000313" key="5">
    <source>
        <dbReference type="Proteomes" id="UP000280819"/>
    </source>
</evidence>
<dbReference type="InterPro" id="IPR039448">
    <property type="entry name" value="Beta_helix"/>
</dbReference>
<dbReference type="NCBIfam" id="TIGR03804">
    <property type="entry name" value="para_beta_helix"/>
    <property type="match status" value="1"/>
</dbReference>
<name>A0A3P1T4G0_9ACTN</name>